<evidence type="ECO:0000256" key="1">
    <source>
        <dbReference type="SAM" id="Phobius"/>
    </source>
</evidence>
<keyword evidence="1" id="KW-0472">Membrane</keyword>
<evidence type="ECO:0000313" key="4">
    <source>
        <dbReference type="Proteomes" id="UP000634136"/>
    </source>
</evidence>
<feature type="domain" description="DUF7610" evidence="2">
    <location>
        <begin position="8"/>
        <end position="84"/>
    </location>
</feature>
<dbReference type="InterPro" id="IPR056029">
    <property type="entry name" value="DUF7610"/>
</dbReference>
<proteinExistence type="predicted"/>
<reference evidence="3" key="1">
    <citation type="submission" date="2020-09" db="EMBL/GenBank/DDBJ databases">
        <title>Genome-Enabled Discovery of Anthraquinone Biosynthesis in Senna tora.</title>
        <authorList>
            <person name="Kang S.-H."/>
            <person name="Pandey R.P."/>
            <person name="Lee C.-M."/>
            <person name="Sim J.-S."/>
            <person name="Jeong J.-T."/>
            <person name="Choi B.-S."/>
            <person name="Jung M."/>
            <person name="Ginzburg D."/>
            <person name="Zhao K."/>
            <person name="Won S.Y."/>
            <person name="Oh T.-J."/>
            <person name="Yu Y."/>
            <person name="Kim N.-H."/>
            <person name="Lee O.R."/>
            <person name="Lee T.-H."/>
            <person name="Bashyal P."/>
            <person name="Kim T.-S."/>
            <person name="Lee W.-H."/>
            <person name="Kawkins C."/>
            <person name="Kim C.-K."/>
            <person name="Kim J.S."/>
            <person name="Ahn B.O."/>
            <person name="Rhee S.Y."/>
            <person name="Sohng J.K."/>
        </authorList>
    </citation>
    <scope>NUCLEOTIDE SEQUENCE</scope>
    <source>
        <tissue evidence="3">Leaf</tissue>
    </source>
</reference>
<dbReference type="AlphaFoldDB" id="A0A834TNX3"/>
<comment type="caution">
    <text evidence="3">The sequence shown here is derived from an EMBL/GenBank/DDBJ whole genome shotgun (WGS) entry which is preliminary data.</text>
</comment>
<dbReference type="OrthoDB" id="1937541at2759"/>
<gene>
    <name evidence="3" type="ORF">G2W53_023021</name>
</gene>
<dbReference type="Proteomes" id="UP000634136">
    <property type="component" value="Unassembled WGS sequence"/>
</dbReference>
<sequence>MSKRCSVLEARLRELESIVHDLFLRHQSDHRIDFSEDERQKFAFVKNLLSAEISSSPPSNKPQRRLQRLAKRVAKLEDAFSNQQFDLMMHSSCSCTESCFEPLTMVESTETEDFPEGNDGEKKEEQAMVEWEGEAKKEGKKFGTLLVYEDAEDHFLEGFGHGGLIIGKKGLKEELVKKDIVLRNIEIRREEKSAFGPICGAMAFGIVVGMALMGFTMLKFSGCFPFMDQPCFITPT</sequence>
<keyword evidence="1 3" id="KW-0812">Transmembrane</keyword>
<keyword evidence="1" id="KW-1133">Transmembrane helix</keyword>
<protein>
    <submittedName>
        <fullName evidence="3">Putative transmembrane protein</fullName>
    </submittedName>
</protein>
<evidence type="ECO:0000259" key="2">
    <source>
        <dbReference type="Pfam" id="PF24583"/>
    </source>
</evidence>
<organism evidence="3 4">
    <name type="scientific">Senna tora</name>
    <dbReference type="NCBI Taxonomy" id="362788"/>
    <lineage>
        <taxon>Eukaryota</taxon>
        <taxon>Viridiplantae</taxon>
        <taxon>Streptophyta</taxon>
        <taxon>Embryophyta</taxon>
        <taxon>Tracheophyta</taxon>
        <taxon>Spermatophyta</taxon>
        <taxon>Magnoliopsida</taxon>
        <taxon>eudicotyledons</taxon>
        <taxon>Gunneridae</taxon>
        <taxon>Pentapetalae</taxon>
        <taxon>rosids</taxon>
        <taxon>fabids</taxon>
        <taxon>Fabales</taxon>
        <taxon>Fabaceae</taxon>
        <taxon>Caesalpinioideae</taxon>
        <taxon>Cassia clade</taxon>
        <taxon>Senna</taxon>
    </lineage>
</organism>
<name>A0A834TNX3_9FABA</name>
<evidence type="ECO:0000313" key="3">
    <source>
        <dbReference type="EMBL" id="KAF7824877.1"/>
    </source>
</evidence>
<keyword evidence="4" id="KW-1185">Reference proteome</keyword>
<feature type="transmembrane region" description="Helical" evidence="1">
    <location>
        <begin position="194"/>
        <end position="218"/>
    </location>
</feature>
<dbReference type="EMBL" id="JAAIUW010000007">
    <property type="protein sequence ID" value="KAF7824877.1"/>
    <property type="molecule type" value="Genomic_DNA"/>
</dbReference>
<accession>A0A834TNX3</accession>
<dbReference type="Pfam" id="PF24583">
    <property type="entry name" value="DUF7610"/>
    <property type="match status" value="1"/>
</dbReference>